<comment type="caution">
    <text evidence="2">The sequence shown here is derived from an EMBL/GenBank/DDBJ whole genome shotgun (WGS) entry which is preliminary data.</text>
</comment>
<dbReference type="Pfam" id="PF01935">
    <property type="entry name" value="DUF87"/>
    <property type="match status" value="1"/>
</dbReference>
<evidence type="ECO:0000313" key="2">
    <source>
        <dbReference type="EMBL" id="MBF6357038.1"/>
    </source>
</evidence>
<keyword evidence="2" id="KW-0067">ATP-binding</keyword>
<evidence type="ECO:0000259" key="1">
    <source>
        <dbReference type="SMART" id="SM00382"/>
    </source>
</evidence>
<dbReference type="PANTHER" id="PTHR30121">
    <property type="entry name" value="UNCHARACTERIZED PROTEIN YJGR-RELATED"/>
    <property type="match status" value="1"/>
</dbReference>
<dbReference type="InterPro" id="IPR051162">
    <property type="entry name" value="T4SS_component"/>
</dbReference>
<dbReference type="SMART" id="SM00382">
    <property type="entry name" value="AAA"/>
    <property type="match status" value="1"/>
</dbReference>
<dbReference type="Gene3D" id="3.40.50.300">
    <property type="entry name" value="P-loop containing nucleotide triphosphate hydrolases"/>
    <property type="match status" value="2"/>
</dbReference>
<sequence>MNEEQHNALSAIQFSSVLNPEAIWSPLSHHVDGLHPDAVAELVRAVRAARARPTVAPTGFVLSGEKGVGKTHMLGWLRQHVQQAGGSFFMPKLIDGASFWAGAVHGIVTQLRGADGGQLGRMLTTLTELTGCDRELGLRVRGMLPVCPADVSAFVDAVEDLDIQAAEECRDTLRALILYQAKGEAREIGHSFLVLEDGIEEAARGEWGFRQRVKPPQLVFHELCRLFALTGPVVLAVDQIDSVIAQSGHSDGDGLAERLADGLMRMREETVRTLVVVACIPKSWDLIAHRAVNSAADRFTVLELATAMPDSAVAAAIVERHLGGLYGDIGFVPPYPTWPVLPVAFDDPVIAAFTPRRLLQHLDGHVRRCLSEGRVIELEHFATAVDEAARPSVTPEDSAVLDERFARLWRDADVTAPLDAKHEDSRMSELLNAGLRAFVHEQERHDLTVDLPSVARPALHARLRRTLDEATEDEEHWSFRAIAHPHHRAVLTRLRSATLESGIRPGSSTRHLVVLRNTAFARGPVTAEALNALEAAHGQALPVAPEDLRTFSALEKLLAEPVPGLLNWLAERRPASSTQLFTRVLGDMAQPSVDGAWERVPESAIPDAVEASVAEPGVGGNEGETVAVDEPSIALGRYLETGREFRVPLALLRKHTAVFAGSGSGKTVLLRRLVEEAALHGVSAILIDSNNDLARLGDPWPTPPPGWNPDDPARAARYLSDTEVVVWTPRREAGRPLSLNPLPDFSSVLGDPDEFRIAVDACVAGLVPRAGLTSRKFETGNAVLTQALTYFARRGGTDLDDLVDLLADLPDEASTLKDARQLAAAMAVEFSAAMINDPVFGGAGTRLDPGMLLTPSAGHRARVSVISCIGLPTDAQRQTFVNQLQLALFAWIKRFPAGDRPLGGLLVLDEAQTFVPSRGTTASSESTLRLAAQARKYGLGMVYATQAPKGLHNMVTGNAATQFFGLLNAPAQIQAATELARAKGGSVDDISRLSAGRFYGATEGAAFGKLVVPMCLSHHPPSALTEEEVLRRARNA</sequence>
<evidence type="ECO:0000313" key="3">
    <source>
        <dbReference type="Proteomes" id="UP000707731"/>
    </source>
</evidence>
<dbReference type="EMBL" id="JADLQN010000004">
    <property type="protein sequence ID" value="MBF6357038.1"/>
    <property type="molecule type" value="Genomic_DNA"/>
</dbReference>
<dbReference type="InterPro" id="IPR027417">
    <property type="entry name" value="P-loop_NTPase"/>
</dbReference>
<dbReference type="SUPFAM" id="SSF52540">
    <property type="entry name" value="P-loop containing nucleoside triphosphate hydrolases"/>
    <property type="match status" value="2"/>
</dbReference>
<dbReference type="PANTHER" id="PTHR30121:SF6">
    <property type="entry name" value="SLR6007 PROTEIN"/>
    <property type="match status" value="1"/>
</dbReference>
<protein>
    <submittedName>
        <fullName evidence="2">ATP-binding protein</fullName>
    </submittedName>
</protein>
<reference evidence="2 3" key="1">
    <citation type="submission" date="2020-10" db="EMBL/GenBank/DDBJ databases">
        <title>Identification of Nocardia species via Next-generation sequencing and recognition of intraspecies genetic diversity.</title>
        <authorList>
            <person name="Li P."/>
            <person name="Li P."/>
            <person name="Lu B."/>
        </authorList>
    </citation>
    <scope>NUCLEOTIDE SEQUENCE [LARGE SCALE GENOMIC DNA]</scope>
    <source>
        <strain evidence="2 3">BJ06-0143</strain>
    </source>
</reference>
<proteinExistence type="predicted"/>
<dbReference type="InterPro" id="IPR002789">
    <property type="entry name" value="HerA_central"/>
</dbReference>
<accession>A0ABS0DEZ9</accession>
<name>A0ABS0DEZ9_9NOCA</name>
<dbReference type="Proteomes" id="UP000707731">
    <property type="component" value="Unassembled WGS sequence"/>
</dbReference>
<keyword evidence="3" id="KW-1185">Reference proteome</keyword>
<organism evidence="2 3">
    <name type="scientific">Nocardia higoensis</name>
    <dbReference type="NCBI Taxonomy" id="228599"/>
    <lineage>
        <taxon>Bacteria</taxon>
        <taxon>Bacillati</taxon>
        <taxon>Actinomycetota</taxon>
        <taxon>Actinomycetes</taxon>
        <taxon>Mycobacteriales</taxon>
        <taxon>Nocardiaceae</taxon>
        <taxon>Nocardia</taxon>
    </lineage>
</organism>
<feature type="domain" description="AAA+ ATPase" evidence="1">
    <location>
        <begin position="652"/>
        <end position="1034"/>
    </location>
</feature>
<keyword evidence="2" id="KW-0547">Nucleotide-binding</keyword>
<dbReference type="RefSeq" id="WP_195003877.1">
    <property type="nucleotide sequence ID" value="NZ_JADLQN010000004.1"/>
</dbReference>
<gene>
    <name evidence="2" type="ORF">IU449_21245</name>
</gene>
<dbReference type="GO" id="GO:0005524">
    <property type="term" value="F:ATP binding"/>
    <property type="evidence" value="ECO:0007669"/>
    <property type="project" value="UniProtKB-KW"/>
</dbReference>
<dbReference type="InterPro" id="IPR003593">
    <property type="entry name" value="AAA+_ATPase"/>
</dbReference>